<dbReference type="PANTHER" id="PTHR11138">
    <property type="entry name" value="METHIONYL-TRNA FORMYLTRANSFERASE"/>
    <property type="match status" value="1"/>
</dbReference>
<feature type="binding site" evidence="8">
    <location>
        <begin position="110"/>
        <end position="113"/>
    </location>
    <ligand>
        <name>(6S)-5,6,7,8-tetrahydrofolate</name>
        <dbReference type="ChEBI" id="CHEBI:57453"/>
    </ligand>
</feature>
<evidence type="ECO:0000256" key="7">
    <source>
        <dbReference type="ARBA" id="ARBA00048558"/>
    </source>
</evidence>
<dbReference type="Proteomes" id="UP000267430">
    <property type="component" value="Unassembled WGS sequence"/>
</dbReference>
<dbReference type="GO" id="GO:0005829">
    <property type="term" value="C:cytosol"/>
    <property type="evidence" value="ECO:0007669"/>
    <property type="project" value="TreeGrafter"/>
</dbReference>
<dbReference type="Gene3D" id="3.10.25.10">
    <property type="entry name" value="Formyl transferase, C-terminal domain"/>
    <property type="match status" value="1"/>
</dbReference>
<dbReference type="InterPro" id="IPR005794">
    <property type="entry name" value="Fmt"/>
</dbReference>
<comment type="function">
    <text evidence="1 8">Attaches a formyl group to the free amino group of methionyl-tRNA(fMet). The formyl group appears to play a dual role in the initiator identity of N-formylmethionyl-tRNA by promoting its recognition by IF2 and preventing the misappropriation of this tRNA by the elongation apparatus.</text>
</comment>
<reference evidence="11 12" key="1">
    <citation type="submission" date="2018-12" db="EMBL/GenBank/DDBJ databases">
        <title>Bacillus chawlae sp. nov., Bacillus glennii sp. nov., and Bacillus saganii sp. nov. Isolated from the Vehicle Assembly Building at Kennedy Space Center where the Viking Spacecraft were Assembled.</title>
        <authorList>
            <person name="Seuylemezian A."/>
            <person name="Vaishampayan P."/>
        </authorList>
    </citation>
    <scope>NUCLEOTIDE SEQUENCE [LARGE SCALE GENOMIC DNA]</scope>
    <source>
        <strain evidence="11 12">L5</strain>
    </source>
</reference>
<dbReference type="NCBIfam" id="TIGR00460">
    <property type="entry name" value="fmt"/>
    <property type="match status" value="1"/>
</dbReference>
<evidence type="ECO:0000313" key="11">
    <source>
        <dbReference type="EMBL" id="RUQ30394.1"/>
    </source>
</evidence>
<evidence type="ECO:0000256" key="2">
    <source>
        <dbReference type="ARBA" id="ARBA00010699"/>
    </source>
</evidence>
<comment type="catalytic activity">
    <reaction evidence="7 8">
        <text>L-methionyl-tRNA(fMet) + (6R)-10-formyltetrahydrofolate = N-formyl-L-methionyl-tRNA(fMet) + (6S)-5,6,7,8-tetrahydrofolate + H(+)</text>
        <dbReference type="Rhea" id="RHEA:24380"/>
        <dbReference type="Rhea" id="RHEA-COMP:9952"/>
        <dbReference type="Rhea" id="RHEA-COMP:9953"/>
        <dbReference type="ChEBI" id="CHEBI:15378"/>
        <dbReference type="ChEBI" id="CHEBI:57453"/>
        <dbReference type="ChEBI" id="CHEBI:78530"/>
        <dbReference type="ChEBI" id="CHEBI:78844"/>
        <dbReference type="ChEBI" id="CHEBI:195366"/>
        <dbReference type="EC" id="2.1.2.9"/>
    </reaction>
</comment>
<comment type="caution">
    <text evidence="11">The sequence shown here is derived from an EMBL/GenBank/DDBJ whole genome shotgun (WGS) entry which is preliminary data.</text>
</comment>
<evidence type="ECO:0000259" key="9">
    <source>
        <dbReference type="Pfam" id="PF00551"/>
    </source>
</evidence>
<dbReference type="Pfam" id="PF02911">
    <property type="entry name" value="Formyl_trans_C"/>
    <property type="match status" value="1"/>
</dbReference>
<keyword evidence="5 8" id="KW-0808">Transferase</keyword>
<dbReference type="InterPro" id="IPR044135">
    <property type="entry name" value="Met-tRNA-FMT_C"/>
</dbReference>
<evidence type="ECO:0000256" key="6">
    <source>
        <dbReference type="ARBA" id="ARBA00022917"/>
    </source>
</evidence>
<dbReference type="EMBL" id="RYZZ01000007">
    <property type="protein sequence ID" value="RUQ30394.1"/>
    <property type="molecule type" value="Genomic_DNA"/>
</dbReference>
<dbReference type="InterPro" id="IPR002376">
    <property type="entry name" value="Formyl_transf_N"/>
</dbReference>
<dbReference type="GO" id="GO:0004479">
    <property type="term" value="F:methionyl-tRNA formyltransferase activity"/>
    <property type="evidence" value="ECO:0007669"/>
    <property type="project" value="UniProtKB-UniRule"/>
</dbReference>
<dbReference type="FunFam" id="3.40.50.170:FF:000004">
    <property type="entry name" value="Methionyl-tRNA formyltransferase"/>
    <property type="match status" value="1"/>
</dbReference>
<evidence type="ECO:0000256" key="1">
    <source>
        <dbReference type="ARBA" id="ARBA00002606"/>
    </source>
</evidence>
<evidence type="ECO:0000256" key="8">
    <source>
        <dbReference type="HAMAP-Rule" id="MF_00182"/>
    </source>
</evidence>
<gene>
    <name evidence="8" type="primary">fmt</name>
    <name evidence="11" type="ORF">ELQ35_08635</name>
</gene>
<dbReference type="Gene3D" id="3.40.50.170">
    <property type="entry name" value="Formyl transferase, N-terminal domain"/>
    <property type="match status" value="1"/>
</dbReference>
<dbReference type="InterPro" id="IPR037022">
    <property type="entry name" value="Formyl_trans_C_sf"/>
</dbReference>
<sequence length="319" mass="35077">MTKIVFMGTPDFSVSVLQRIISEGYDVIGVVTQPDRPVGRKKVLTPPPVKVEAVRHGIPVYQPEKIKEKKEMDKIISLQADLIVTAAFGQILPNELLAAPKFGCINVHASLLPELRGGAPIHYSLLQGKDKTGITIMYMVEKLDAGDILTQVEVTIGEDDNVGTLHDKLSEAGSDLLSETIPKLLNGELVPVEQIHEEATFAPNIKREQEKVDWKRNGEDIYNHVRGLNPWPVSYTLLNEDIVKIWTVKKYIQDKTGDPGEILAVEGDGLLVATGNETSILITELQPSGKKRMKATDYLHGAGSFIQPGMKLGESNEAK</sequence>
<evidence type="ECO:0000256" key="5">
    <source>
        <dbReference type="ARBA" id="ARBA00022679"/>
    </source>
</evidence>
<keyword evidence="6 8" id="KW-0648">Protein biosynthesis</keyword>
<name>A0A3S0VED2_9BACI</name>
<dbReference type="InterPro" id="IPR005793">
    <property type="entry name" value="Formyl_trans_C"/>
</dbReference>
<evidence type="ECO:0000256" key="3">
    <source>
        <dbReference type="ARBA" id="ARBA00012261"/>
    </source>
</evidence>
<comment type="similarity">
    <text evidence="2 8">Belongs to the Fmt family.</text>
</comment>
<evidence type="ECO:0000256" key="4">
    <source>
        <dbReference type="ARBA" id="ARBA00016014"/>
    </source>
</evidence>
<dbReference type="InterPro" id="IPR041711">
    <property type="entry name" value="Met-tRNA-FMT_N"/>
</dbReference>
<dbReference type="SUPFAM" id="SSF50486">
    <property type="entry name" value="FMT C-terminal domain-like"/>
    <property type="match status" value="1"/>
</dbReference>
<accession>A0A3S0VED2</accession>
<protein>
    <recommendedName>
        <fullName evidence="4 8">Methionyl-tRNA formyltransferase</fullName>
        <ecNumber evidence="3 8">2.1.2.9</ecNumber>
    </recommendedName>
</protein>
<evidence type="ECO:0000313" key="12">
    <source>
        <dbReference type="Proteomes" id="UP000267430"/>
    </source>
</evidence>
<feature type="domain" description="Formyl transferase N-terminal" evidence="9">
    <location>
        <begin position="3"/>
        <end position="181"/>
    </location>
</feature>
<dbReference type="OrthoDB" id="9802815at2"/>
<dbReference type="EC" id="2.1.2.9" evidence="3 8"/>
<keyword evidence="12" id="KW-1185">Reference proteome</keyword>
<dbReference type="RefSeq" id="WP_126864416.1">
    <property type="nucleotide sequence ID" value="NZ_JAUSTX010000001.1"/>
</dbReference>
<dbReference type="InterPro" id="IPR036477">
    <property type="entry name" value="Formyl_transf_N_sf"/>
</dbReference>
<dbReference type="CDD" id="cd08646">
    <property type="entry name" value="FMT_core_Met-tRNA-FMT_N"/>
    <property type="match status" value="1"/>
</dbReference>
<dbReference type="PROSITE" id="PS00373">
    <property type="entry name" value="GART"/>
    <property type="match status" value="1"/>
</dbReference>
<dbReference type="PANTHER" id="PTHR11138:SF5">
    <property type="entry name" value="METHIONYL-TRNA FORMYLTRANSFERASE, MITOCHONDRIAL"/>
    <property type="match status" value="1"/>
</dbReference>
<dbReference type="CDD" id="cd08704">
    <property type="entry name" value="Met_tRNA_FMT_C"/>
    <property type="match status" value="1"/>
</dbReference>
<evidence type="ECO:0000259" key="10">
    <source>
        <dbReference type="Pfam" id="PF02911"/>
    </source>
</evidence>
<dbReference type="InterPro" id="IPR011034">
    <property type="entry name" value="Formyl_transferase-like_C_sf"/>
</dbReference>
<dbReference type="InterPro" id="IPR001555">
    <property type="entry name" value="GART_AS"/>
</dbReference>
<feature type="domain" description="Formyl transferase C-terminal" evidence="10">
    <location>
        <begin position="204"/>
        <end position="302"/>
    </location>
</feature>
<dbReference type="Pfam" id="PF00551">
    <property type="entry name" value="Formyl_trans_N"/>
    <property type="match status" value="1"/>
</dbReference>
<dbReference type="AlphaFoldDB" id="A0A3S0VED2"/>
<dbReference type="SUPFAM" id="SSF53328">
    <property type="entry name" value="Formyltransferase"/>
    <property type="match status" value="1"/>
</dbReference>
<organism evidence="11 12">
    <name type="scientific">Peribacillus cavernae</name>
    <dbReference type="NCBI Taxonomy" id="1674310"/>
    <lineage>
        <taxon>Bacteria</taxon>
        <taxon>Bacillati</taxon>
        <taxon>Bacillota</taxon>
        <taxon>Bacilli</taxon>
        <taxon>Bacillales</taxon>
        <taxon>Bacillaceae</taxon>
        <taxon>Peribacillus</taxon>
    </lineage>
</organism>
<dbReference type="HAMAP" id="MF_00182">
    <property type="entry name" value="Formyl_trans"/>
    <property type="match status" value="1"/>
</dbReference>
<proteinExistence type="inferred from homology"/>